<proteinExistence type="predicted"/>
<evidence type="ECO:0000313" key="2">
    <source>
        <dbReference type="Proteomes" id="UP001165960"/>
    </source>
</evidence>
<keyword evidence="2" id="KW-1185">Reference proteome</keyword>
<organism evidence="1 2">
    <name type="scientific">Entomophthora muscae</name>
    <dbReference type="NCBI Taxonomy" id="34485"/>
    <lineage>
        <taxon>Eukaryota</taxon>
        <taxon>Fungi</taxon>
        <taxon>Fungi incertae sedis</taxon>
        <taxon>Zoopagomycota</taxon>
        <taxon>Entomophthoromycotina</taxon>
        <taxon>Entomophthoromycetes</taxon>
        <taxon>Entomophthorales</taxon>
        <taxon>Entomophthoraceae</taxon>
        <taxon>Entomophthora</taxon>
    </lineage>
</organism>
<reference evidence="1" key="1">
    <citation type="submission" date="2022-04" db="EMBL/GenBank/DDBJ databases">
        <title>Genome of the entomopathogenic fungus Entomophthora muscae.</title>
        <authorList>
            <person name="Elya C."/>
            <person name="Lovett B.R."/>
            <person name="Lee E."/>
            <person name="Macias A.M."/>
            <person name="Hajek A.E."/>
            <person name="De Bivort B.L."/>
            <person name="Kasson M.T."/>
            <person name="De Fine Licht H.H."/>
            <person name="Stajich J.E."/>
        </authorList>
    </citation>
    <scope>NUCLEOTIDE SEQUENCE</scope>
    <source>
        <strain evidence="1">Berkeley</strain>
    </source>
</reference>
<dbReference type="Proteomes" id="UP001165960">
    <property type="component" value="Unassembled WGS sequence"/>
</dbReference>
<gene>
    <name evidence="1" type="ORF">DSO57_1006177</name>
</gene>
<comment type="caution">
    <text evidence="1">The sequence shown here is derived from an EMBL/GenBank/DDBJ whole genome shotgun (WGS) entry which is preliminary data.</text>
</comment>
<name>A0ACC2RMJ2_9FUNG</name>
<sequence length="74" mass="8261">MNFSSTFPGNQGPEHKKLLMQELWLGLKPARQPTTIYKYGKSPGLNLPFHLGKFLDGSCTTFALASDKFGGEWE</sequence>
<accession>A0ACC2RMJ2</accession>
<protein>
    <submittedName>
        <fullName evidence="1">Uncharacterized protein</fullName>
    </submittedName>
</protein>
<dbReference type="EMBL" id="QTSX02007117">
    <property type="protein sequence ID" value="KAJ9051254.1"/>
    <property type="molecule type" value="Genomic_DNA"/>
</dbReference>
<evidence type="ECO:0000313" key="1">
    <source>
        <dbReference type="EMBL" id="KAJ9051254.1"/>
    </source>
</evidence>